<gene>
    <name evidence="1" type="ORF">F441_04848</name>
</gene>
<reference evidence="1 2" key="1">
    <citation type="submission" date="2013-11" db="EMBL/GenBank/DDBJ databases">
        <title>The Genome Sequence of Phytophthora parasitica CJ01A1.</title>
        <authorList>
            <consortium name="The Broad Institute Genomics Platform"/>
            <person name="Russ C."/>
            <person name="Tyler B."/>
            <person name="Panabieres F."/>
            <person name="Shan W."/>
            <person name="Tripathy S."/>
            <person name="Grunwald N."/>
            <person name="Machado M."/>
            <person name="Johnson C.S."/>
            <person name="Walker B."/>
            <person name="Young S.K."/>
            <person name="Zeng Q."/>
            <person name="Gargeya S."/>
            <person name="Fitzgerald M."/>
            <person name="Haas B."/>
            <person name="Abouelleil A."/>
            <person name="Allen A.W."/>
            <person name="Alvarado L."/>
            <person name="Arachchi H.M."/>
            <person name="Berlin A.M."/>
            <person name="Chapman S.B."/>
            <person name="Gainer-Dewar J."/>
            <person name="Goldberg J."/>
            <person name="Griggs A."/>
            <person name="Gujja S."/>
            <person name="Hansen M."/>
            <person name="Howarth C."/>
            <person name="Imamovic A."/>
            <person name="Ireland A."/>
            <person name="Larimer J."/>
            <person name="McCowan C."/>
            <person name="Murphy C."/>
            <person name="Pearson M."/>
            <person name="Poon T.W."/>
            <person name="Priest M."/>
            <person name="Roberts A."/>
            <person name="Saif S."/>
            <person name="Shea T."/>
            <person name="Sisk P."/>
            <person name="Sykes S."/>
            <person name="Wortman J."/>
            <person name="Nusbaum C."/>
            <person name="Birren B."/>
        </authorList>
    </citation>
    <scope>NUCLEOTIDE SEQUENCE [LARGE SCALE GENOMIC DNA]</scope>
    <source>
        <strain evidence="1 2">CJ01A1</strain>
    </source>
</reference>
<protein>
    <submittedName>
        <fullName evidence="1">Uncharacterized protein</fullName>
    </submittedName>
</protein>
<evidence type="ECO:0000313" key="2">
    <source>
        <dbReference type="Proteomes" id="UP000018958"/>
    </source>
</evidence>
<sequence length="91" mass="10451">MTSWHSFYLFSHANHAEKAHKLESQEDFEALELLDEAGSATAAAKALSVHRSALYRWRNSRKAWKMQLRRRLTDATSTHQLVLLVAFAILL</sequence>
<evidence type="ECO:0000313" key="1">
    <source>
        <dbReference type="EMBL" id="ETP21681.1"/>
    </source>
</evidence>
<name>W2XGB2_PHYNI</name>
<dbReference type="Proteomes" id="UP000018958">
    <property type="component" value="Unassembled WGS sequence"/>
</dbReference>
<dbReference type="AlphaFoldDB" id="W2XGB2"/>
<dbReference type="EMBL" id="ANIX01001061">
    <property type="protein sequence ID" value="ETP21681.1"/>
    <property type="molecule type" value="Genomic_DNA"/>
</dbReference>
<proteinExistence type="predicted"/>
<organism evidence="1 2">
    <name type="scientific">Phytophthora nicotianae CJ01A1</name>
    <dbReference type="NCBI Taxonomy" id="1317063"/>
    <lineage>
        <taxon>Eukaryota</taxon>
        <taxon>Sar</taxon>
        <taxon>Stramenopiles</taxon>
        <taxon>Oomycota</taxon>
        <taxon>Peronosporomycetes</taxon>
        <taxon>Peronosporales</taxon>
        <taxon>Peronosporaceae</taxon>
        <taxon>Phytophthora</taxon>
    </lineage>
</organism>
<accession>W2XGB2</accession>
<comment type="caution">
    <text evidence="1">The sequence shown here is derived from an EMBL/GenBank/DDBJ whole genome shotgun (WGS) entry which is preliminary data.</text>
</comment>